<accession>A0A1E3A860</accession>
<comment type="caution">
    <text evidence="1">The sequence shown here is derived from an EMBL/GenBank/DDBJ whole genome shotgun (WGS) entry which is preliminary data.</text>
</comment>
<organism evidence="1 2">
    <name type="scientific">Eisenbergiella tayi</name>
    <dbReference type="NCBI Taxonomy" id="1432052"/>
    <lineage>
        <taxon>Bacteria</taxon>
        <taxon>Bacillati</taxon>
        <taxon>Bacillota</taxon>
        <taxon>Clostridia</taxon>
        <taxon>Lachnospirales</taxon>
        <taxon>Lachnospiraceae</taxon>
        <taxon>Eisenbergiella</taxon>
    </lineage>
</organism>
<protein>
    <submittedName>
        <fullName evidence="1">Uncharacterized protein</fullName>
    </submittedName>
</protein>
<dbReference type="Proteomes" id="UP000094067">
    <property type="component" value="Unassembled WGS sequence"/>
</dbReference>
<dbReference type="EMBL" id="MCGH01000003">
    <property type="protein sequence ID" value="ODM04406.1"/>
    <property type="molecule type" value="Genomic_DNA"/>
</dbReference>
<dbReference type="AlphaFoldDB" id="A0A1E3A860"/>
<dbReference type="RefSeq" id="WP_069154556.1">
    <property type="nucleotide sequence ID" value="NZ_MCGH01000003.1"/>
</dbReference>
<reference evidence="1 2" key="1">
    <citation type="submission" date="2016-07" db="EMBL/GenBank/DDBJ databases">
        <title>Characterization of isolates of Eisenbergiella tayi derived from blood cultures, using whole genome sequencing.</title>
        <authorList>
            <person name="Burdz T."/>
            <person name="Wiebe D."/>
            <person name="Huynh C."/>
            <person name="Bernard K."/>
        </authorList>
    </citation>
    <scope>NUCLEOTIDE SEQUENCE [LARGE SCALE GENOMIC DNA]</scope>
    <source>
        <strain evidence="1 2">NML 110608</strain>
    </source>
</reference>
<proteinExistence type="predicted"/>
<name>A0A1E3A860_9FIRM</name>
<gene>
    <name evidence="1" type="ORF">BEI61_05213</name>
</gene>
<evidence type="ECO:0000313" key="2">
    <source>
        <dbReference type="Proteomes" id="UP000094067"/>
    </source>
</evidence>
<evidence type="ECO:0000313" key="1">
    <source>
        <dbReference type="EMBL" id="ODM04406.1"/>
    </source>
</evidence>
<sequence>MKKKVRNLSFLLFVVLIMALSIWGPEALAKYKDRAILDETHEQTVESASEGYRYTLNSNEKLYILSRCLNSQNLPESEQNALTRKEAENVDFPDLEGAYAFVVNHRGPSGKEITSEEIYEACNKGLEMLKELDILPDGVRKVDAASYDATLYSAIDVPEPQNNVAVWKMSLSTSQKNANKENRLIDAYIDADDGKIYEFYVRTSRVWEDMDPDEIAARWSGYMGLTDPEPYEAANPLMESTPYFKKYVYSGMGNEETIVTIGFYEGINELFLKISK</sequence>